<feature type="compositionally biased region" description="Basic and acidic residues" evidence="1">
    <location>
        <begin position="38"/>
        <end position="47"/>
    </location>
</feature>
<evidence type="ECO:0000313" key="2">
    <source>
        <dbReference type="EMBL" id="SVB99426.1"/>
    </source>
</evidence>
<dbReference type="EMBL" id="UINC01067605">
    <property type="protein sequence ID" value="SVB99426.1"/>
    <property type="molecule type" value="Genomic_DNA"/>
</dbReference>
<feature type="non-terminal residue" evidence="2">
    <location>
        <position position="1"/>
    </location>
</feature>
<sequence length="47" mass="5172">DVWGVDPAGHHHGTALCGRGFRTGPTRRPRCRLAVGGRPDRRVDPRV</sequence>
<evidence type="ECO:0000256" key="1">
    <source>
        <dbReference type="SAM" id="MobiDB-lite"/>
    </source>
</evidence>
<proteinExistence type="predicted"/>
<gene>
    <name evidence="2" type="ORF">METZ01_LOCUS252280</name>
</gene>
<name>A0A382III6_9ZZZZ</name>
<feature type="region of interest" description="Disordered" evidence="1">
    <location>
        <begin position="1"/>
        <end position="47"/>
    </location>
</feature>
<accession>A0A382III6</accession>
<organism evidence="2">
    <name type="scientific">marine metagenome</name>
    <dbReference type="NCBI Taxonomy" id="408172"/>
    <lineage>
        <taxon>unclassified sequences</taxon>
        <taxon>metagenomes</taxon>
        <taxon>ecological metagenomes</taxon>
    </lineage>
</organism>
<dbReference type="AlphaFoldDB" id="A0A382III6"/>
<feature type="non-terminal residue" evidence="2">
    <location>
        <position position="47"/>
    </location>
</feature>
<reference evidence="2" key="1">
    <citation type="submission" date="2018-05" db="EMBL/GenBank/DDBJ databases">
        <authorList>
            <person name="Lanie J.A."/>
            <person name="Ng W.-L."/>
            <person name="Kazmierczak K.M."/>
            <person name="Andrzejewski T.M."/>
            <person name="Davidsen T.M."/>
            <person name="Wayne K.J."/>
            <person name="Tettelin H."/>
            <person name="Glass J.I."/>
            <person name="Rusch D."/>
            <person name="Podicherti R."/>
            <person name="Tsui H.-C.T."/>
            <person name="Winkler M.E."/>
        </authorList>
    </citation>
    <scope>NUCLEOTIDE SEQUENCE</scope>
</reference>
<protein>
    <submittedName>
        <fullName evidence="2">Uncharacterized protein</fullName>
    </submittedName>
</protein>